<accession>T1EKP1</accession>
<dbReference type="CTD" id="20197141"/>
<evidence type="ECO:0000256" key="4">
    <source>
        <dbReference type="ARBA" id="ARBA00022729"/>
    </source>
</evidence>
<dbReference type="eggNOG" id="KOG1565">
    <property type="taxonomic scope" value="Eukaryota"/>
</dbReference>
<dbReference type="EnsemblMetazoa" id="HelroT152110">
    <property type="protein sequence ID" value="HelroP152110"/>
    <property type="gene ID" value="HelroG152110"/>
</dbReference>
<dbReference type="RefSeq" id="XP_009009888.1">
    <property type="nucleotide sequence ID" value="XM_009011640.1"/>
</dbReference>
<dbReference type="EMBL" id="AMQM01000356">
    <property type="status" value="NOT_ANNOTATED_CDS"/>
    <property type="molecule type" value="Genomic_DNA"/>
</dbReference>
<dbReference type="InterPro" id="IPR001818">
    <property type="entry name" value="Pept_M10_metallopeptidase"/>
</dbReference>
<feature type="binding site" evidence="9">
    <location>
        <position position="43"/>
    </location>
    <ligand>
        <name>Zn(2+)</name>
        <dbReference type="ChEBI" id="CHEBI:29105"/>
        <label>1</label>
    </ligand>
</feature>
<keyword evidence="6 9" id="KW-0862">Zinc</keyword>
<evidence type="ECO:0000256" key="3">
    <source>
        <dbReference type="ARBA" id="ARBA00022723"/>
    </source>
</evidence>
<feature type="binding site" evidence="9">
    <location>
        <position position="74"/>
    </location>
    <ligand>
        <name>Zn(2+)</name>
        <dbReference type="ChEBI" id="CHEBI:29105"/>
        <label>2</label>
        <note>catalytic</note>
    </ligand>
</feature>
<dbReference type="PANTHER" id="PTHR10201">
    <property type="entry name" value="MATRIX METALLOPROTEINASE"/>
    <property type="match status" value="1"/>
</dbReference>
<name>T1EKP1_HELRO</name>
<dbReference type="KEGG" id="hro:HELRODRAFT_152110"/>
<feature type="binding site" evidence="9">
    <location>
        <position position="55"/>
    </location>
    <ligand>
        <name>Ca(2+)</name>
        <dbReference type="ChEBI" id="CHEBI:29108"/>
        <label>3</label>
    </ligand>
</feature>
<feature type="binding site" evidence="9">
    <location>
        <position position="53"/>
    </location>
    <ligand>
        <name>Zn(2+)</name>
        <dbReference type="ChEBI" id="CHEBI:29105"/>
        <label>1</label>
    </ligand>
</feature>
<evidence type="ECO:0000256" key="8">
    <source>
        <dbReference type="PIRSR" id="PIRSR621190-1"/>
    </source>
</evidence>
<dbReference type="GO" id="GO:0030198">
    <property type="term" value="P:extracellular matrix organization"/>
    <property type="evidence" value="ECO:0000318"/>
    <property type="project" value="GO_Central"/>
</dbReference>
<gene>
    <name evidence="12" type="primary">20197141</name>
    <name evidence="11" type="ORF">HELRODRAFT_152110</name>
</gene>
<dbReference type="Gene3D" id="3.40.390.10">
    <property type="entry name" value="Collagenase (Catalytic Domain)"/>
    <property type="match status" value="1"/>
</dbReference>
<comment type="cofactor">
    <cofactor evidence="9">
        <name>Zn(2+)</name>
        <dbReference type="ChEBI" id="CHEBI:29105"/>
    </cofactor>
    <text evidence="9">Binds 2 Zn(2+) ions per subunit.</text>
</comment>
<keyword evidence="4" id="KW-0732">Signal</keyword>
<dbReference type="GeneID" id="20197141"/>
<reference evidence="12" key="3">
    <citation type="submission" date="2015-06" db="UniProtKB">
        <authorList>
            <consortium name="EnsemblMetazoa"/>
        </authorList>
    </citation>
    <scope>IDENTIFICATION</scope>
</reference>
<feature type="binding site" evidence="9">
    <location>
        <position position="58"/>
    </location>
    <ligand>
        <name>Ca(2+)</name>
        <dbReference type="ChEBI" id="CHEBI:29108"/>
        <label>1</label>
    </ligand>
</feature>
<dbReference type="GO" id="GO:0004222">
    <property type="term" value="F:metalloendopeptidase activity"/>
    <property type="evidence" value="ECO:0000318"/>
    <property type="project" value="GO_Central"/>
</dbReference>
<protein>
    <recommendedName>
        <fullName evidence="10">Peptidase metallopeptidase domain-containing protein</fullName>
    </recommendedName>
</protein>
<feature type="binding site" evidence="9">
    <location>
        <position position="35"/>
    </location>
    <ligand>
        <name>Ca(2+)</name>
        <dbReference type="ChEBI" id="CHEBI:29108"/>
        <label>3</label>
    </ligand>
</feature>
<sequence length="118" mass="13432">WSSVANIFFTKSESSNSQIKIDFCERDHGDGYPFDGPGSVTSHSFFPRNGRMHFDNDENWSKGNGINLRQLATHEIGHILGLQHNPDPLAVMHPYFTYRSCFKLQQDDKNGVIALYGR</sequence>
<dbReference type="InParanoid" id="T1EKP1"/>
<feature type="domain" description="Peptidase metallopeptidase" evidence="10">
    <location>
        <begin position="1"/>
        <end position="118"/>
    </location>
</feature>
<feature type="binding site" evidence="9">
    <location>
        <position position="30"/>
    </location>
    <ligand>
        <name>Zn(2+)</name>
        <dbReference type="ChEBI" id="CHEBI:29105"/>
        <label>1</label>
    </ligand>
</feature>
<dbReference type="SMART" id="SM00235">
    <property type="entry name" value="ZnMc"/>
    <property type="match status" value="1"/>
</dbReference>
<feature type="active site" evidence="8">
    <location>
        <position position="75"/>
    </location>
</feature>
<dbReference type="SUPFAM" id="SSF55486">
    <property type="entry name" value="Metalloproteases ('zincins'), catalytic domain"/>
    <property type="match status" value="1"/>
</dbReference>
<keyword evidence="5" id="KW-0378">Hydrolase</keyword>
<feature type="binding site" evidence="9">
    <location>
        <position position="28"/>
    </location>
    <ligand>
        <name>Zn(2+)</name>
        <dbReference type="ChEBI" id="CHEBI:29105"/>
        <label>1</label>
    </ligand>
</feature>
<dbReference type="GO" id="GO:0031012">
    <property type="term" value="C:extracellular matrix"/>
    <property type="evidence" value="ECO:0007669"/>
    <property type="project" value="InterPro"/>
</dbReference>
<evidence type="ECO:0000313" key="12">
    <source>
        <dbReference type="EnsemblMetazoa" id="HelroP152110"/>
    </source>
</evidence>
<keyword evidence="13" id="KW-1185">Reference proteome</keyword>
<evidence type="ECO:0000259" key="10">
    <source>
        <dbReference type="SMART" id="SM00235"/>
    </source>
</evidence>
<dbReference type="GO" id="GO:0005615">
    <property type="term" value="C:extracellular space"/>
    <property type="evidence" value="ECO:0000318"/>
    <property type="project" value="GO_Central"/>
</dbReference>
<dbReference type="EMBL" id="KB095811">
    <property type="protein sequence ID" value="ESO13168.1"/>
    <property type="molecule type" value="Genomic_DNA"/>
</dbReference>
<keyword evidence="2" id="KW-0645">Protease</keyword>
<evidence type="ECO:0000256" key="1">
    <source>
        <dbReference type="ARBA" id="ARBA00010370"/>
    </source>
</evidence>
<comment type="cofactor">
    <cofactor evidence="9">
        <name>Ca(2+)</name>
        <dbReference type="ChEBI" id="CHEBI:29108"/>
    </cofactor>
    <text evidence="9">Can bind about 5 Ca(2+) ions per subunit.</text>
</comment>
<dbReference type="GO" id="GO:0008270">
    <property type="term" value="F:zinc ion binding"/>
    <property type="evidence" value="ECO:0007669"/>
    <property type="project" value="InterPro"/>
</dbReference>
<feature type="binding site" evidence="9">
    <location>
        <position position="36"/>
    </location>
    <ligand>
        <name>Ca(2+)</name>
        <dbReference type="ChEBI" id="CHEBI:29108"/>
        <label>3</label>
    </ligand>
</feature>
<proteinExistence type="inferred from homology"/>
<keyword evidence="3 9" id="KW-0479">Metal-binding</keyword>
<reference evidence="11 13" key="2">
    <citation type="journal article" date="2013" name="Nature">
        <title>Insights into bilaterian evolution from three spiralian genomes.</title>
        <authorList>
            <person name="Simakov O."/>
            <person name="Marletaz F."/>
            <person name="Cho S.J."/>
            <person name="Edsinger-Gonzales E."/>
            <person name="Havlak P."/>
            <person name="Hellsten U."/>
            <person name="Kuo D.H."/>
            <person name="Larsson T."/>
            <person name="Lv J."/>
            <person name="Arendt D."/>
            <person name="Savage R."/>
            <person name="Osoegawa K."/>
            <person name="de Jong P."/>
            <person name="Grimwood J."/>
            <person name="Chapman J.A."/>
            <person name="Shapiro H."/>
            <person name="Aerts A."/>
            <person name="Otillar R.P."/>
            <person name="Terry A.Y."/>
            <person name="Boore J.L."/>
            <person name="Grigoriev I.V."/>
            <person name="Lindberg D.R."/>
            <person name="Seaver E.C."/>
            <person name="Weisblat D.A."/>
            <person name="Putnam N.H."/>
            <person name="Rokhsar D.S."/>
        </authorList>
    </citation>
    <scope>NUCLEOTIDE SEQUENCE</scope>
</reference>
<dbReference type="AlphaFoldDB" id="T1EKP1"/>
<feature type="binding site" evidence="9">
    <location>
        <position position="58"/>
    </location>
    <ligand>
        <name>Ca(2+)</name>
        <dbReference type="ChEBI" id="CHEBI:29108"/>
        <label>3</label>
    </ligand>
</feature>
<dbReference type="Proteomes" id="UP000015101">
    <property type="component" value="Unassembled WGS sequence"/>
</dbReference>
<dbReference type="InterPro" id="IPR006026">
    <property type="entry name" value="Peptidase_Metallo"/>
</dbReference>
<dbReference type="InterPro" id="IPR024079">
    <property type="entry name" value="MetalloPept_cat_dom_sf"/>
</dbReference>
<dbReference type="HOGENOM" id="CLU_015489_5_1_1"/>
<dbReference type="GO" id="GO:0006508">
    <property type="term" value="P:proteolysis"/>
    <property type="evidence" value="ECO:0007669"/>
    <property type="project" value="UniProtKB-KW"/>
</dbReference>
<feature type="binding site" evidence="9">
    <location>
        <position position="92"/>
    </location>
    <ligand>
        <name>Zn(2+)</name>
        <dbReference type="ChEBI" id="CHEBI:29105"/>
        <label>2</label>
        <note>catalytic</note>
    </ligand>
</feature>
<evidence type="ECO:0000313" key="11">
    <source>
        <dbReference type="EMBL" id="ESO13168.1"/>
    </source>
</evidence>
<feature type="binding site" evidence="9">
    <location>
        <position position="84"/>
    </location>
    <ligand>
        <name>Zn(2+)</name>
        <dbReference type="ChEBI" id="CHEBI:29105"/>
        <label>2</label>
        <note>catalytic</note>
    </ligand>
</feature>
<dbReference type="GO" id="GO:0030574">
    <property type="term" value="P:collagen catabolic process"/>
    <property type="evidence" value="ECO:0000318"/>
    <property type="project" value="GO_Central"/>
</dbReference>
<evidence type="ECO:0000313" key="13">
    <source>
        <dbReference type="Proteomes" id="UP000015101"/>
    </source>
</evidence>
<dbReference type="OrthoDB" id="406838at2759"/>
<evidence type="ECO:0000256" key="9">
    <source>
        <dbReference type="PIRSR" id="PIRSR621190-2"/>
    </source>
</evidence>
<comment type="similarity">
    <text evidence="1">Belongs to the peptidase M10A family.</text>
</comment>
<keyword evidence="7" id="KW-0482">Metalloprotease</keyword>
<organism evidence="12 13">
    <name type="scientific">Helobdella robusta</name>
    <name type="common">Californian leech</name>
    <dbReference type="NCBI Taxonomy" id="6412"/>
    <lineage>
        <taxon>Eukaryota</taxon>
        <taxon>Metazoa</taxon>
        <taxon>Spiralia</taxon>
        <taxon>Lophotrochozoa</taxon>
        <taxon>Annelida</taxon>
        <taxon>Clitellata</taxon>
        <taxon>Hirudinea</taxon>
        <taxon>Rhynchobdellida</taxon>
        <taxon>Glossiphoniidae</taxon>
        <taxon>Helobdella</taxon>
    </lineage>
</organism>
<evidence type="ECO:0000256" key="5">
    <source>
        <dbReference type="ARBA" id="ARBA00022801"/>
    </source>
</evidence>
<reference evidence="13" key="1">
    <citation type="submission" date="2012-12" db="EMBL/GenBank/DDBJ databases">
        <authorList>
            <person name="Hellsten U."/>
            <person name="Grimwood J."/>
            <person name="Chapman J.A."/>
            <person name="Shapiro H."/>
            <person name="Aerts A."/>
            <person name="Otillar R.P."/>
            <person name="Terry A.Y."/>
            <person name="Boore J.L."/>
            <person name="Simakov O."/>
            <person name="Marletaz F."/>
            <person name="Cho S.-J."/>
            <person name="Edsinger-Gonzales E."/>
            <person name="Havlak P."/>
            <person name="Kuo D.-H."/>
            <person name="Larsson T."/>
            <person name="Lv J."/>
            <person name="Arendt D."/>
            <person name="Savage R."/>
            <person name="Osoegawa K."/>
            <person name="de Jong P."/>
            <person name="Lindberg D.R."/>
            <person name="Seaver E.C."/>
            <person name="Weisblat D.A."/>
            <person name="Putnam N.H."/>
            <person name="Grigoriev I.V."/>
            <person name="Rokhsar D.S."/>
        </authorList>
    </citation>
    <scope>NUCLEOTIDE SEQUENCE</scope>
</reference>
<dbReference type="InterPro" id="IPR021190">
    <property type="entry name" value="Pept_M10A"/>
</dbReference>
<dbReference type="Pfam" id="PF00413">
    <property type="entry name" value="Peptidase_M10"/>
    <property type="match status" value="1"/>
</dbReference>
<feature type="binding site" evidence="9">
    <location>
        <position position="78"/>
    </location>
    <ligand>
        <name>Zn(2+)</name>
        <dbReference type="ChEBI" id="CHEBI:29105"/>
        <label>2</label>
        <note>catalytic</note>
    </ligand>
</feature>
<evidence type="ECO:0000256" key="6">
    <source>
        <dbReference type="ARBA" id="ARBA00022833"/>
    </source>
</evidence>
<evidence type="ECO:0000256" key="7">
    <source>
        <dbReference type="ARBA" id="ARBA00023049"/>
    </source>
</evidence>
<dbReference type="PANTHER" id="PTHR10201:SF291">
    <property type="entry name" value="MATRIX METALLOPROTEINASE 1, ISOFORM C-RELATED"/>
    <property type="match status" value="1"/>
</dbReference>
<dbReference type="PRINTS" id="PR00138">
    <property type="entry name" value="MATRIXIN"/>
</dbReference>
<evidence type="ECO:0000256" key="2">
    <source>
        <dbReference type="ARBA" id="ARBA00022670"/>
    </source>
</evidence>
<keyword evidence="9" id="KW-0106">Calcium</keyword>